<dbReference type="Gene3D" id="3.20.20.140">
    <property type="entry name" value="Metal-dependent hydrolases"/>
    <property type="match status" value="1"/>
</dbReference>
<evidence type="ECO:0000256" key="4">
    <source>
        <dbReference type="ARBA" id="ARBA00022912"/>
    </source>
</evidence>
<accession>A0ABN1JU93</accession>
<reference evidence="6 7" key="1">
    <citation type="journal article" date="2019" name="Int. J. Syst. Evol. Microbiol.">
        <title>The Global Catalogue of Microorganisms (GCM) 10K type strain sequencing project: providing services to taxonomists for standard genome sequencing and annotation.</title>
        <authorList>
            <consortium name="The Broad Institute Genomics Platform"/>
            <consortium name="The Broad Institute Genome Sequencing Center for Infectious Disease"/>
            <person name="Wu L."/>
            <person name="Ma J."/>
        </authorList>
    </citation>
    <scope>NUCLEOTIDE SEQUENCE [LARGE SCALE GENOMIC DNA]</scope>
    <source>
        <strain evidence="6 7">JCM 1407</strain>
    </source>
</reference>
<dbReference type="EC" id="3.1.3.48" evidence="2"/>
<dbReference type="EMBL" id="BAAACG010000019">
    <property type="protein sequence ID" value="GAA0746465.1"/>
    <property type="molecule type" value="Genomic_DNA"/>
</dbReference>
<dbReference type="RefSeq" id="WP_343763612.1">
    <property type="nucleotide sequence ID" value="NZ_BAAACG010000019.1"/>
</dbReference>
<keyword evidence="7" id="KW-1185">Reference proteome</keyword>
<evidence type="ECO:0000256" key="1">
    <source>
        <dbReference type="ARBA" id="ARBA00005750"/>
    </source>
</evidence>
<dbReference type="PIRSF" id="PIRSF016557">
    <property type="entry name" value="Caps_synth_CpsB"/>
    <property type="match status" value="1"/>
</dbReference>
<evidence type="ECO:0000256" key="5">
    <source>
        <dbReference type="ARBA" id="ARBA00051722"/>
    </source>
</evidence>
<dbReference type="InterPro" id="IPR016667">
    <property type="entry name" value="Caps_polysacc_synth_CpsB/CapC"/>
</dbReference>
<dbReference type="Pfam" id="PF19567">
    <property type="entry name" value="CpsB_CapC"/>
    <property type="match status" value="1"/>
</dbReference>
<comment type="caution">
    <text evidence="6">The sequence shown here is derived from an EMBL/GenBank/DDBJ whole genome shotgun (WGS) entry which is preliminary data.</text>
</comment>
<keyword evidence="3" id="KW-0378">Hydrolase</keyword>
<dbReference type="SUPFAM" id="SSF89550">
    <property type="entry name" value="PHP domain-like"/>
    <property type="match status" value="1"/>
</dbReference>
<evidence type="ECO:0000256" key="3">
    <source>
        <dbReference type="ARBA" id="ARBA00022801"/>
    </source>
</evidence>
<dbReference type="Proteomes" id="UP001501510">
    <property type="component" value="Unassembled WGS sequence"/>
</dbReference>
<proteinExistence type="inferred from homology"/>
<protein>
    <recommendedName>
        <fullName evidence="2">protein-tyrosine-phosphatase</fullName>
        <ecNumber evidence="2">3.1.3.48</ecNumber>
    </recommendedName>
</protein>
<comment type="catalytic activity">
    <reaction evidence="5">
        <text>O-phospho-L-tyrosyl-[protein] + H2O = L-tyrosyl-[protein] + phosphate</text>
        <dbReference type="Rhea" id="RHEA:10684"/>
        <dbReference type="Rhea" id="RHEA-COMP:10136"/>
        <dbReference type="Rhea" id="RHEA-COMP:20101"/>
        <dbReference type="ChEBI" id="CHEBI:15377"/>
        <dbReference type="ChEBI" id="CHEBI:43474"/>
        <dbReference type="ChEBI" id="CHEBI:46858"/>
        <dbReference type="ChEBI" id="CHEBI:61978"/>
        <dbReference type="EC" id="3.1.3.48"/>
    </reaction>
</comment>
<organism evidence="6 7">
    <name type="scientific">Clostridium oceanicum</name>
    <dbReference type="NCBI Taxonomy" id="1543"/>
    <lineage>
        <taxon>Bacteria</taxon>
        <taxon>Bacillati</taxon>
        <taxon>Bacillota</taxon>
        <taxon>Clostridia</taxon>
        <taxon>Eubacteriales</taxon>
        <taxon>Clostridiaceae</taxon>
        <taxon>Clostridium</taxon>
    </lineage>
</organism>
<sequence>MIDIHSHILPNIDDGAKNLNHSLEMLKIAKNSGTNYIVATPHYFEGMYEESYKSVCKIANKLNESCKDTNIDIKILTGQEVLITKNTLENYEKGVVGTINNTSYMLVEFDMHKWKDWYLDVLYELKVRKINPIIAHPERYRYILEDETNINKILKEGYPLQINSGSITGVFGKQVQKTSKKLIEHGICNFVASDAHTTNKRKPGIKEALHMVKDINNSVYDKVIYNSKNMIENKDLRLGYETIKKRKTFFSFFRK</sequence>
<name>A0ABN1JU93_9CLOT</name>
<comment type="similarity">
    <text evidence="1">Belongs to the metallo-dependent hydrolases superfamily. CpsB/CapC family.</text>
</comment>
<evidence type="ECO:0000313" key="6">
    <source>
        <dbReference type="EMBL" id="GAA0746465.1"/>
    </source>
</evidence>
<dbReference type="InterPro" id="IPR016195">
    <property type="entry name" value="Pol/histidinol_Pase-like"/>
</dbReference>
<evidence type="ECO:0000256" key="2">
    <source>
        <dbReference type="ARBA" id="ARBA00013064"/>
    </source>
</evidence>
<gene>
    <name evidence="6" type="ORF">GCM10008906_34090</name>
</gene>
<keyword evidence="4" id="KW-0904">Protein phosphatase</keyword>
<dbReference type="PANTHER" id="PTHR39181">
    <property type="entry name" value="TYROSINE-PROTEIN PHOSPHATASE YWQE"/>
    <property type="match status" value="1"/>
</dbReference>
<dbReference type="PANTHER" id="PTHR39181:SF1">
    <property type="entry name" value="TYROSINE-PROTEIN PHOSPHATASE YWQE"/>
    <property type="match status" value="1"/>
</dbReference>
<evidence type="ECO:0000313" key="7">
    <source>
        <dbReference type="Proteomes" id="UP001501510"/>
    </source>
</evidence>